<dbReference type="AlphaFoldDB" id="A0A0F9N3Y9"/>
<name>A0A0F9N3Y9_9ZZZZ</name>
<proteinExistence type="predicted"/>
<reference evidence="1" key="1">
    <citation type="journal article" date="2015" name="Nature">
        <title>Complex archaea that bridge the gap between prokaryotes and eukaryotes.</title>
        <authorList>
            <person name="Spang A."/>
            <person name="Saw J.H."/>
            <person name="Jorgensen S.L."/>
            <person name="Zaremba-Niedzwiedzka K."/>
            <person name="Martijn J."/>
            <person name="Lind A.E."/>
            <person name="van Eijk R."/>
            <person name="Schleper C."/>
            <person name="Guy L."/>
            <person name="Ettema T.J."/>
        </authorList>
    </citation>
    <scope>NUCLEOTIDE SEQUENCE</scope>
</reference>
<protein>
    <submittedName>
        <fullName evidence="1">Uncharacterized protein</fullName>
    </submittedName>
</protein>
<sequence length="241" mass="25205">MGDQNTKPRSINGVEGAAGQLMQSQGPSVVEKWANPSDIGVDYGLSFIGTVTGIAGAPKFQCSGLIGFGNAFFNGYWAYVVWDAAGGGAQPQGQKLICTGYSSVDADFTVAAFAPNAIAVGDKVLFMHPNAVQARSLFTMDFWSLPQEEVAVVQAAGDKTLPSVTVADLPAGATIVRAIAMFKFRMVENHTYAGENSLDGAQEIQVAGSVDAINFVNTQFTLAQDTREGGDVIIGVIDISG</sequence>
<evidence type="ECO:0000313" key="1">
    <source>
        <dbReference type="EMBL" id="KKN14275.1"/>
    </source>
</evidence>
<dbReference type="EMBL" id="LAZR01003835">
    <property type="protein sequence ID" value="KKN14275.1"/>
    <property type="molecule type" value="Genomic_DNA"/>
</dbReference>
<comment type="caution">
    <text evidence="1">The sequence shown here is derived from an EMBL/GenBank/DDBJ whole genome shotgun (WGS) entry which is preliminary data.</text>
</comment>
<accession>A0A0F9N3Y9</accession>
<gene>
    <name evidence="1" type="ORF">LCGC14_0997860</name>
</gene>
<feature type="non-terminal residue" evidence="1">
    <location>
        <position position="241"/>
    </location>
</feature>
<organism evidence="1">
    <name type="scientific">marine sediment metagenome</name>
    <dbReference type="NCBI Taxonomy" id="412755"/>
    <lineage>
        <taxon>unclassified sequences</taxon>
        <taxon>metagenomes</taxon>
        <taxon>ecological metagenomes</taxon>
    </lineage>
</organism>